<dbReference type="AlphaFoldDB" id="A0A561U1G0"/>
<evidence type="ECO:0000256" key="9">
    <source>
        <dbReference type="SAM" id="MobiDB-lite"/>
    </source>
</evidence>
<dbReference type="Proteomes" id="UP000316184">
    <property type="component" value="Unassembled WGS sequence"/>
</dbReference>
<dbReference type="SUPFAM" id="SSF52540">
    <property type="entry name" value="P-loop containing nucleoside triphosphate hydrolases"/>
    <property type="match status" value="2"/>
</dbReference>
<evidence type="ECO:0000256" key="6">
    <source>
        <dbReference type="ARBA" id="ARBA00022840"/>
    </source>
</evidence>
<evidence type="ECO:0000256" key="5">
    <source>
        <dbReference type="ARBA" id="ARBA00022741"/>
    </source>
</evidence>
<keyword evidence="12" id="KW-1185">Reference proteome</keyword>
<comment type="subcellular location">
    <subcellularLocation>
        <location evidence="1">Cell membrane</location>
        <topology evidence="1">Peripheral membrane protein</topology>
    </subcellularLocation>
</comment>
<feature type="region of interest" description="Disordered" evidence="9">
    <location>
        <begin position="507"/>
        <end position="533"/>
    </location>
</feature>
<feature type="domain" description="ABC transporter" evidence="10">
    <location>
        <begin position="8"/>
        <end position="244"/>
    </location>
</feature>
<keyword evidence="3" id="KW-1003">Cell membrane</keyword>
<dbReference type="PROSITE" id="PS50893">
    <property type="entry name" value="ABC_TRANSPORTER_2"/>
    <property type="match status" value="2"/>
</dbReference>
<evidence type="ECO:0000256" key="2">
    <source>
        <dbReference type="ARBA" id="ARBA00022448"/>
    </source>
</evidence>
<dbReference type="SMART" id="SM00382">
    <property type="entry name" value="AAA"/>
    <property type="match status" value="2"/>
</dbReference>
<dbReference type="GO" id="GO:0005524">
    <property type="term" value="F:ATP binding"/>
    <property type="evidence" value="ECO:0007669"/>
    <property type="project" value="UniProtKB-KW"/>
</dbReference>
<dbReference type="InterPro" id="IPR003593">
    <property type="entry name" value="AAA+_ATPase"/>
</dbReference>
<dbReference type="EMBL" id="VIWX01000005">
    <property type="protein sequence ID" value="TWF93194.1"/>
    <property type="molecule type" value="Genomic_DNA"/>
</dbReference>
<evidence type="ECO:0000256" key="1">
    <source>
        <dbReference type="ARBA" id="ARBA00004202"/>
    </source>
</evidence>
<dbReference type="GO" id="GO:0005886">
    <property type="term" value="C:plasma membrane"/>
    <property type="evidence" value="ECO:0007669"/>
    <property type="project" value="UniProtKB-SubCell"/>
</dbReference>
<accession>A0A561U1G0</accession>
<proteinExistence type="predicted"/>
<organism evidence="11 12">
    <name type="scientific">Saccharopolyspora dendranthemae</name>
    <dbReference type="NCBI Taxonomy" id="1181886"/>
    <lineage>
        <taxon>Bacteria</taxon>
        <taxon>Bacillati</taxon>
        <taxon>Actinomycetota</taxon>
        <taxon>Actinomycetes</taxon>
        <taxon>Pseudonocardiales</taxon>
        <taxon>Pseudonocardiaceae</taxon>
        <taxon>Saccharopolyspora</taxon>
    </lineage>
</organism>
<keyword evidence="6 11" id="KW-0067">ATP-binding</keyword>
<evidence type="ECO:0000256" key="3">
    <source>
        <dbReference type="ARBA" id="ARBA00022475"/>
    </source>
</evidence>
<evidence type="ECO:0000256" key="4">
    <source>
        <dbReference type="ARBA" id="ARBA00022737"/>
    </source>
</evidence>
<sequence>MDTAPPLVEMTGITKRYGGVLACDAVDLTVRGGEVHALLGENGAGKSTLMKVLSGDVSDHTGQITVEGHPIQFAKPADAQHAGIAMIHQELDLVPGLSVAENLHLGREPRTRLGIVDRRAMSERTRELLRRTGIDLDPNRPVGELRVGEQQLVTIARALSLDAKVLIMDEPTSALSTAEVERLFGVIGELRRNGTGIVYISHRMDEIGQVADRATVLRNGRKVAEFDAQEMTAEEAAEAMVGRTVQTRFQSRTVDLGEELLRVRGFAVRPKRTRVGRREPDGIDLTVRGGEIVGLCGLLGAGRTELLESLYGAGPSGTWEGEVTLDGQPVRPAGPRRALRSGIAFVPEDRRSSGLVLGHSVTANTVLSTLDRLGVAGMVRRRSELGATQRSVEQLKVKLGRISDPVGTLSGGNQQKVVFGRMLLTEPRLLLLDDPTRGVDIGAKAEIYQLLSEIAGRGIGVLLASSELPELVGVCHRVVVLRAGRSVAEFDTAHAGEADLLAAAMGERTGGDRNGNPPGPAVGTGQSTGGGAN</sequence>
<dbReference type="GO" id="GO:0016887">
    <property type="term" value="F:ATP hydrolysis activity"/>
    <property type="evidence" value="ECO:0007669"/>
    <property type="project" value="InterPro"/>
</dbReference>
<dbReference type="InterPro" id="IPR050107">
    <property type="entry name" value="ABC_carbohydrate_import_ATPase"/>
</dbReference>
<name>A0A561U1G0_9PSEU</name>
<reference evidence="11 12" key="1">
    <citation type="submission" date="2019-06" db="EMBL/GenBank/DDBJ databases">
        <title>Sequencing the genomes of 1000 actinobacteria strains.</title>
        <authorList>
            <person name="Klenk H.-P."/>
        </authorList>
    </citation>
    <scope>NUCLEOTIDE SEQUENCE [LARGE SCALE GENOMIC DNA]</scope>
    <source>
        <strain evidence="11 12">DSM 46699</strain>
    </source>
</reference>
<dbReference type="CDD" id="cd03216">
    <property type="entry name" value="ABC_Carb_Monos_I"/>
    <property type="match status" value="1"/>
</dbReference>
<keyword evidence="4" id="KW-0677">Repeat</keyword>
<dbReference type="PANTHER" id="PTHR43790">
    <property type="entry name" value="CARBOHYDRATE TRANSPORT ATP-BINDING PROTEIN MG119-RELATED"/>
    <property type="match status" value="1"/>
</dbReference>
<protein>
    <submittedName>
        <fullName evidence="11">Monosaccharide ABC transporter ATP-binding protein (CUT2 family)</fullName>
    </submittedName>
</protein>
<dbReference type="Gene3D" id="3.40.50.300">
    <property type="entry name" value="P-loop containing nucleotide triphosphate hydrolases"/>
    <property type="match status" value="2"/>
</dbReference>
<keyword evidence="7" id="KW-1278">Translocase</keyword>
<dbReference type="FunFam" id="3.40.50.300:FF:000127">
    <property type="entry name" value="Ribose import ATP-binding protein RbsA"/>
    <property type="match status" value="1"/>
</dbReference>
<dbReference type="InterPro" id="IPR027417">
    <property type="entry name" value="P-loop_NTPase"/>
</dbReference>
<dbReference type="InterPro" id="IPR017871">
    <property type="entry name" value="ABC_transporter-like_CS"/>
</dbReference>
<evidence type="ECO:0000259" key="10">
    <source>
        <dbReference type="PROSITE" id="PS50893"/>
    </source>
</evidence>
<dbReference type="Pfam" id="PF00005">
    <property type="entry name" value="ABC_tran"/>
    <property type="match status" value="2"/>
</dbReference>
<dbReference type="PROSITE" id="PS00211">
    <property type="entry name" value="ABC_TRANSPORTER_1"/>
    <property type="match status" value="1"/>
</dbReference>
<dbReference type="InterPro" id="IPR003439">
    <property type="entry name" value="ABC_transporter-like_ATP-bd"/>
</dbReference>
<evidence type="ECO:0000313" key="12">
    <source>
        <dbReference type="Proteomes" id="UP000316184"/>
    </source>
</evidence>
<evidence type="ECO:0000313" key="11">
    <source>
        <dbReference type="EMBL" id="TWF93194.1"/>
    </source>
</evidence>
<evidence type="ECO:0000256" key="8">
    <source>
        <dbReference type="ARBA" id="ARBA00023136"/>
    </source>
</evidence>
<comment type="caution">
    <text evidence="11">The sequence shown here is derived from an EMBL/GenBank/DDBJ whole genome shotgun (WGS) entry which is preliminary data.</text>
</comment>
<dbReference type="CDD" id="cd03215">
    <property type="entry name" value="ABC_Carb_Monos_II"/>
    <property type="match status" value="1"/>
</dbReference>
<dbReference type="PANTHER" id="PTHR43790:SF9">
    <property type="entry name" value="GALACTOFURANOSE TRANSPORTER ATP-BINDING PROTEIN YTFR"/>
    <property type="match status" value="1"/>
</dbReference>
<gene>
    <name evidence="11" type="ORF">FHU35_1534</name>
</gene>
<dbReference type="OrthoDB" id="3648693at2"/>
<evidence type="ECO:0000256" key="7">
    <source>
        <dbReference type="ARBA" id="ARBA00022967"/>
    </source>
</evidence>
<keyword evidence="2" id="KW-0813">Transport</keyword>
<keyword evidence="5" id="KW-0547">Nucleotide-binding</keyword>
<feature type="domain" description="ABC transporter" evidence="10">
    <location>
        <begin position="261"/>
        <end position="508"/>
    </location>
</feature>
<keyword evidence="8" id="KW-0472">Membrane</keyword>
<dbReference type="RefSeq" id="WP_145742783.1">
    <property type="nucleotide sequence ID" value="NZ_VIWX01000005.1"/>
</dbReference>